<reference evidence="2 3" key="1">
    <citation type="submission" date="2019-08" db="EMBL/GenBank/DDBJ databases">
        <title>Genome of Aequorivita antarctica SW49 (type strain).</title>
        <authorList>
            <person name="Bowman J.P."/>
        </authorList>
    </citation>
    <scope>NUCLEOTIDE SEQUENCE [LARGE SCALE GENOMIC DNA]</scope>
    <source>
        <strain evidence="2 3">SW49</strain>
    </source>
</reference>
<dbReference type="SUPFAM" id="SSF52129">
    <property type="entry name" value="Caspase-like"/>
    <property type="match status" value="1"/>
</dbReference>
<evidence type="ECO:0000259" key="1">
    <source>
        <dbReference type="Pfam" id="PF01364"/>
    </source>
</evidence>
<gene>
    <name evidence="2" type="ORF">ESU54_17315</name>
</gene>
<feature type="domain" description="Gingipain" evidence="1">
    <location>
        <begin position="146"/>
        <end position="285"/>
    </location>
</feature>
<dbReference type="OrthoDB" id="1427287at2"/>
<dbReference type="AlphaFoldDB" id="A0A5C6YUU6"/>
<dbReference type="GO" id="GO:0008234">
    <property type="term" value="F:cysteine-type peptidase activity"/>
    <property type="evidence" value="ECO:0007669"/>
    <property type="project" value="InterPro"/>
</dbReference>
<sequence length="305" mass="33270">MITIIATKNAMQALQPLIEAYQRKGFLLRLIVSDKLDVSSELLAHYAEDSQAIVWVGAPRRSPRTLLTGPVLIRGDGTAIPIGYLPESSTESIRLFAETAAKVQLRDGAQQPVAILGQRHKKYIRLATRIETLLKENNGKTPPYRWTSDLLVKEEMLKGLRSGVGLALYFGHGRPIGWVGYYGLRKHHFEESKGEPLGALLSICCATASRKRTGLSFSEAIPLQGAAAASFGAVMNTYHTDNTRWAVRITNALQQGVKTIGELIVAASPPTESAMGSYRIFGDPLAPICGTQQAIQLADKIKIHP</sequence>
<dbReference type="Gene3D" id="3.40.50.1460">
    <property type="match status" value="1"/>
</dbReference>
<organism evidence="2 3">
    <name type="scientific">Aequorivita antarctica</name>
    <dbReference type="NCBI Taxonomy" id="153266"/>
    <lineage>
        <taxon>Bacteria</taxon>
        <taxon>Pseudomonadati</taxon>
        <taxon>Bacteroidota</taxon>
        <taxon>Flavobacteriia</taxon>
        <taxon>Flavobacteriales</taxon>
        <taxon>Flavobacteriaceae</taxon>
        <taxon>Aequorivita</taxon>
    </lineage>
</organism>
<dbReference type="RefSeq" id="WP_111845783.1">
    <property type="nucleotide sequence ID" value="NZ_UEGI01000025.1"/>
</dbReference>
<comment type="caution">
    <text evidence="2">The sequence shown here is derived from an EMBL/GenBank/DDBJ whole genome shotgun (WGS) entry which is preliminary data.</text>
</comment>
<name>A0A5C6YUU6_9FLAO</name>
<dbReference type="EMBL" id="VORT01000022">
    <property type="protein sequence ID" value="TXD71313.1"/>
    <property type="molecule type" value="Genomic_DNA"/>
</dbReference>
<accession>A0A5C6YUU6</accession>
<dbReference type="InterPro" id="IPR001769">
    <property type="entry name" value="Gingipain"/>
</dbReference>
<dbReference type="InterPro" id="IPR029030">
    <property type="entry name" value="Caspase-like_dom_sf"/>
</dbReference>
<evidence type="ECO:0000313" key="2">
    <source>
        <dbReference type="EMBL" id="TXD71313.1"/>
    </source>
</evidence>
<protein>
    <recommendedName>
        <fullName evidence="1">Gingipain domain-containing protein</fullName>
    </recommendedName>
</protein>
<evidence type="ECO:0000313" key="3">
    <source>
        <dbReference type="Proteomes" id="UP000321497"/>
    </source>
</evidence>
<keyword evidence="3" id="KW-1185">Reference proteome</keyword>
<dbReference type="Proteomes" id="UP000321497">
    <property type="component" value="Unassembled WGS sequence"/>
</dbReference>
<dbReference type="GO" id="GO:0006508">
    <property type="term" value="P:proteolysis"/>
    <property type="evidence" value="ECO:0007669"/>
    <property type="project" value="InterPro"/>
</dbReference>
<dbReference type="Pfam" id="PF01364">
    <property type="entry name" value="Peptidase_C25"/>
    <property type="match status" value="1"/>
</dbReference>
<proteinExistence type="predicted"/>